<reference evidence="1 2" key="1">
    <citation type="journal article" date="2013" name="BMC Genomics">
        <title>The genome and transcriptome of the pine saprophyte Ophiostoma piceae, and a comparison with the bark beetle-associated pine pathogen Grosmannia clavigera.</title>
        <authorList>
            <person name="Haridas S."/>
            <person name="Wang Y."/>
            <person name="Lim L."/>
            <person name="Massoumi Alamouti S."/>
            <person name="Jackman S."/>
            <person name="Docking R."/>
            <person name="Robertson G."/>
            <person name="Birol I."/>
            <person name="Bohlmann J."/>
            <person name="Breuil C."/>
        </authorList>
    </citation>
    <scope>NUCLEOTIDE SEQUENCE [LARGE SCALE GENOMIC DNA]</scope>
    <source>
        <strain evidence="1 2">UAMH 11346</strain>
    </source>
</reference>
<evidence type="ECO:0000313" key="2">
    <source>
        <dbReference type="Proteomes" id="UP000016923"/>
    </source>
</evidence>
<keyword evidence="2" id="KW-1185">Reference proteome</keyword>
<proteinExistence type="predicted"/>
<dbReference type="VEuPathDB" id="FungiDB:F503_07940"/>
<protein>
    <submittedName>
        <fullName evidence="1">Uncharacterized protein</fullName>
    </submittedName>
</protein>
<organism evidence="1 2">
    <name type="scientific">Ophiostoma piceae (strain UAMH 11346)</name>
    <name type="common">Sap stain fungus</name>
    <dbReference type="NCBI Taxonomy" id="1262450"/>
    <lineage>
        <taxon>Eukaryota</taxon>
        <taxon>Fungi</taxon>
        <taxon>Dikarya</taxon>
        <taxon>Ascomycota</taxon>
        <taxon>Pezizomycotina</taxon>
        <taxon>Sordariomycetes</taxon>
        <taxon>Sordariomycetidae</taxon>
        <taxon>Ophiostomatales</taxon>
        <taxon>Ophiostomataceae</taxon>
        <taxon>Ophiostoma</taxon>
    </lineage>
</organism>
<gene>
    <name evidence="1" type="ORF">F503_07940</name>
</gene>
<accession>S3C191</accession>
<dbReference type="Proteomes" id="UP000016923">
    <property type="component" value="Unassembled WGS sequence"/>
</dbReference>
<dbReference type="HOGENOM" id="CLU_2590376_0_0_1"/>
<dbReference type="EMBL" id="KE148151">
    <property type="protein sequence ID" value="EPE07289.1"/>
    <property type="molecule type" value="Genomic_DNA"/>
</dbReference>
<name>S3C191_OPHP1</name>
<sequence length="80" mass="8391">MRVTSIILVFAAASRPANRVDKNLNSTIAAVLINCATSPNTITVKATDVTVPATATSFGLWIMDNTNSCKRSTATVAAHL</sequence>
<dbReference type="AlphaFoldDB" id="S3C191"/>
<dbReference type="OrthoDB" id="2012278at2759"/>
<evidence type="ECO:0000313" key="1">
    <source>
        <dbReference type="EMBL" id="EPE07289.1"/>
    </source>
</evidence>